<evidence type="ECO:0000313" key="1">
    <source>
        <dbReference type="EMBL" id="GJS69044.1"/>
    </source>
</evidence>
<gene>
    <name evidence="1" type="ORF">Tco_0701885</name>
</gene>
<sequence length="156" mass="17656">MMSLTRIRLKLLFEALHSESPFITSDSTTQSFKYAALCNSRLKGSGIFAWNHDGEVPIGIFAYTINLPGLVHDSAVAWIENKSLRVNATVMKRGKEQFLEYELLLPKGNYSRYTIGVEHFAELEYVVVYVTGVESHHNIDMIIDRKSDTIVETNGK</sequence>
<reference evidence="1" key="2">
    <citation type="submission" date="2022-01" db="EMBL/GenBank/DDBJ databases">
        <authorList>
            <person name="Yamashiro T."/>
            <person name="Shiraishi A."/>
            <person name="Satake H."/>
            <person name="Nakayama K."/>
        </authorList>
    </citation>
    <scope>NUCLEOTIDE SEQUENCE</scope>
</reference>
<evidence type="ECO:0000313" key="2">
    <source>
        <dbReference type="Proteomes" id="UP001151760"/>
    </source>
</evidence>
<organism evidence="1 2">
    <name type="scientific">Tanacetum coccineum</name>
    <dbReference type="NCBI Taxonomy" id="301880"/>
    <lineage>
        <taxon>Eukaryota</taxon>
        <taxon>Viridiplantae</taxon>
        <taxon>Streptophyta</taxon>
        <taxon>Embryophyta</taxon>
        <taxon>Tracheophyta</taxon>
        <taxon>Spermatophyta</taxon>
        <taxon>Magnoliopsida</taxon>
        <taxon>eudicotyledons</taxon>
        <taxon>Gunneridae</taxon>
        <taxon>Pentapetalae</taxon>
        <taxon>asterids</taxon>
        <taxon>campanulids</taxon>
        <taxon>Asterales</taxon>
        <taxon>Asteraceae</taxon>
        <taxon>Asteroideae</taxon>
        <taxon>Anthemideae</taxon>
        <taxon>Anthemidinae</taxon>
        <taxon>Tanacetum</taxon>
    </lineage>
</organism>
<accession>A0ABQ4XUQ0</accession>
<dbReference type="Proteomes" id="UP001151760">
    <property type="component" value="Unassembled WGS sequence"/>
</dbReference>
<protein>
    <submittedName>
        <fullName evidence="1">Uncharacterized protein</fullName>
    </submittedName>
</protein>
<keyword evidence="2" id="KW-1185">Reference proteome</keyword>
<comment type="caution">
    <text evidence="1">The sequence shown here is derived from an EMBL/GenBank/DDBJ whole genome shotgun (WGS) entry which is preliminary data.</text>
</comment>
<name>A0ABQ4XUQ0_9ASTR</name>
<proteinExistence type="predicted"/>
<dbReference type="EMBL" id="BQNB010009834">
    <property type="protein sequence ID" value="GJS69044.1"/>
    <property type="molecule type" value="Genomic_DNA"/>
</dbReference>
<reference evidence="1" key="1">
    <citation type="journal article" date="2022" name="Int. J. Mol. Sci.">
        <title>Draft Genome of Tanacetum Coccineum: Genomic Comparison of Closely Related Tanacetum-Family Plants.</title>
        <authorList>
            <person name="Yamashiro T."/>
            <person name="Shiraishi A."/>
            <person name="Nakayama K."/>
            <person name="Satake H."/>
        </authorList>
    </citation>
    <scope>NUCLEOTIDE SEQUENCE</scope>
</reference>